<dbReference type="RefSeq" id="WP_338668555.1">
    <property type="nucleotide sequence ID" value="NZ_CP146609.1"/>
</dbReference>
<keyword evidence="3" id="KW-1185">Reference proteome</keyword>
<evidence type="ECO:0000313" key="2">
    <source>
        <dbReference type="EMBL" id="WWX22838.1"/>
    </source>
</evidence>
<dbReference type="EMBL" id="CP146609">
    <property type="protein sequence ID" value="WWX22838.1"/>
    <property type="molecule type" value="Genomic_DNA"/>
</dbReference>
<name>A0ABZ2IW68_9BACT</name>
<accession>A0ABZ2IW68</accession>
<reference evidence="2 3" key="1">
    <citation type="submission" date="2024-03" db="EMBL/GenBank/DDBJ databases">
        <title>Phenotype and Genome Characterization of a Sulfate-Reducing Bacterium Pseudodesulfovibrio sp. strain 5S69, isolated from Petroleum Reservoir in Tatarstan (Russia).</title>
        <authorList>
            <person name="Bidzhieva S.K."/>
            <person name="Kadnikov V."/>
            <person name="Tourova T.P."/>
            <person name="Samigullina S.R."/>
            <person name="Sokolova D.S."/>
            <person name="Poltaraus A.B."/>
            <person name="Avtukh A.N."/>
            <person name="Tereshina V.M."/>
            <person name="Mardanov A.V."/>
            <person name="Nazina T.N."/>
        </authorList>
    </citation>
    <scope>NUCLEOTIDE SEQUENCE [LARGE SCALE GENOMIC DNA]</scope>
    <source>
        <strain evidence="2 3">5S69</strain>
    </source>
</reference>
<sequence>MGNTASPQILEQGISLFDGFTDYLGGHKDDQADTRAGLIETDAAGAAHETRRRAEKDAGELREDRERSRSRETARWGGSNLAMSGSKALIRDADRLKDRQAEEDVLFEGEMNARSGLRSARNQANMLRIGEKASPARSILSLGSKIYGRD</sequence>
<feature type="region of interest" description="Disordered" evidence="1">
    <location>
        <begin position="41"/>
        <end position="79"/>
    </location>
</feature>
<gene>
    <name evidence="2" type="ORF">V8V93_01265</name>
</gene>
<organism evidence="2 3">
    <name type="scientific">Pseudodesulfovibrio methanolicus</name>
    <dbReference type="NCBI Taxonomy" id="3126690"/>
    <lineage>
        <taxon>Bacteria</taxon>
        <taxon>Pseudomonadati</taxon>
        <taxon>Thermodesulfobacteriota</taxon>
        <taxon>Desulfovibrionia</taxon>
        <taxon>Desulfovibrionales</taxon>
        <taxon>Desulfovibrionaceae</taxon>
    </lineage>
</organism>
<feature type="compositionally biased region" description="Basic and acidic residues" evidence="1">
    <location>
        <begin position="48"/>
        <end position="74"/>
    </location>
</feature>
<dbReference type="Proteomes" id="UP001385389">
    <property type="component" value="Chromosome"/>
</dbReference>
<evidence type="ECO:0000256" key="1">
    <source>
        <dbReference type="SAM" id="MobiDB-lite"/>
    </source>
</evidence>
<evidence type="ECO:0000313" key="3">
    <source>
        <dbReference type="Proteomes" id="UP001385389"/>
    </source>
</evidence>
<proteinExistence type="predicted"/>
<protein>
    <submittedName>
        <fullName evidence="2">Uncharacterized protein</fullName>
    </submittedName>
</protein>